<dbReference type="GO" id="GO:0016042">
    <property type="term" value="P:lipid catabolic process"/>
    <property type="evidence" value="ECO:0007669"/>
    <property type="project" value="UniProtKB-KW"/>
</dbReference>
<dbReference type="EMBL" id="SGBB01000015">
    <property type="protein sequence ID" value="RZD18047.1"/>
    <property type="molecule type" value="Genomic_DNA"/>
</dbReference>
<dbReference type="GO" id="GO:0004630">
    <property type="term" value="F:phospholipase D activity"/>
    <property type="evidence" value="ECO:0007669"/>
    <property type="project" value="UniProtKB-EC"/>
</dbReference>
<protein>
    <recommendedName>
        <fullName evidence="3">phospholipase D</fullName>
        <ecNumber evidence="3">3.1.4.4</ecNumber>
    </recommendedName>
</protein>
<dbReference type="Proteomes" id="UP000319296">
    <property type="component" value="Unassembled WGS sequence"/>
</dbReference>
<dbReference type="Gene3D" id="3.30.870.10">
    <property type="entry name" value="Endonuclease Chain A"/>
    <property type="match status" value="2"/>
</dbReference>
<comment type="catalytic activity">
    <reaction evidence="1">
        <text>a 1,2-diacyl-sn-glycero-3-phosphocholine + H2O = a 1,2-diacyl-sn-glycero-3-phosphate + choline + H(+)</text>
        <dbReference type="Rhea" id="RHEA:14445"/>
        <dbReference type="ChEBI" id="CHEBI:15354"/>
        <dbReference type="ChEBI" id="CHEBI:15377"/>
        <dbReference type="ChEBI" id="CHEBI:15378"/>
        <dbReference type="ChEBI" id="CHEBI:57643"/>
        <dbReference type="ChEBI" id="CHEBI:58608"/>
        <dbReference type="EC" id="3.1.4.4"/>
    </reaction>
</comment>
<accession>A0A519BL89</accession>
<evidence type="ECO:0000256" key="1">
    <source>
        <dbReference type="ARBA" id="ARBA00000798"/>
    </source>
</evidence>
<proteinExistence type="inferred from homology"/>
<evidence type="ECO:0000256" key="3">
    <source>
        <dbReference type="ARBA" id="ARBA00012027"/>
    </source>
</evidence>
<dbReference type="GO" id="GO:0006793">
    <property type="term" value="P:phosphorus metabolic process"/>
    <property type="evidence" value="ECO:0007669"/>
    <property type="project" value="UniProtKB-ARBA"/>
</dbReference>
<dbReference type="Pfam" id="PF13091">
    <property type="entry name" value="PLDc_2"/>
    <property type="match status" value="2"/>
</dbReference>
<evidence type="ECO:0000256" key="5">
    <source>
        <dbReference type="ARBA" id="ARBA00022963"/>
    </source>
</evidence>
<dbReference type="InterPro" id="IPR025202">
    <property type="entry name" value="PLD-like_dom"/>
</dbReference>
<dbReference type="PANTHER" id="PTHR43856">
    <property type="entry name" value="CARDIOLIPIN HYDROLASE"/>
    <property type="match status" value="1"/>
</dbReference>
<keyword evidence="4" id="KW-0378">Hydrolase</keyword>
<reference evidence="8 9" key="1">
    <citation type="journal article" date="2019" name="ISME J.">
        <title>Insights into ecological role of a new deltaproteobacterial order Candidatus Acidulodesulfobacterales by metagenomics and metatranscriptomics.</title>
        <authorList>
            <person name="Tan S."/>
            <person name="Liu J."/>
            <person name="Fang Y."/>
            <person name="Hedlund B.P."/>
            <person name="Lian Z.H."/>
            <person name="Huang L.Y."/>
            <person name="Li J.T."/>
            <person name="Huang L.N."/>
            <person name="Li W.J."/>
            <person name="Jiang H.C."/>
            <person name="Dong H.L."/>
            <person name="Shu W.S."/>
        </authorList>
    </citation>
    <scope>NUCLEOTIDE SEQUENCE [LARGE SCALE GENOMIC DNA]</scope>
    <source>
        <strain evidence="8">AP1</strain>
    </source>
</reference>
<feature type="domain" description="PLD phosphodiesterase" evidence="7">
    <location>
        <begin position="229"/>
        <end position="255"/>
    </location>
</feature>
<evidence type="ECO:0000256" key="6">
    <source>
        <dbReference type="ARBA" id="ARBA00023098"/>
    </source>
</evidence>
<gene>
    <name evidence="8" type="ORF">EVG15_07820</name>
</gene>
<dbReference type="CDD" id="cd09128">
    <property type="entry name" value="PLDc_unchar1_2"/>
    <property type="match status" value="1"/>
</dbReference>
<dbReference type="GO" id="GO:0016891">
    <property type="term" value="F:RNA endonuclease activity producing 5'-phosphomonoesters, hydrolytic mechanism"/>
    <property type="evidence" value="ECO:0007669"/>
    <property type="project" value="TreeGrafter"/>
</dbReference>
<evidence type="ECO:0000313" key="9">
    <source>
        <dbReference type="Proteomes" id="UP000319296"/>
    </source>
</evidence>
<dbReference type="PANTHER" id="PTHR43856:SF1">
    <property type="entry name" value="MITOCHONDRIAL CARDIOLIPIN HYDROLASE"/>
    <property type="match status" value="1"/>
</dbReference>
<evidence type="ECO:0000256" key="4">
    <source>
        <dbReference type="ARBA" id="ARBA00022801"/>
    </source>
</evidence>
<evidence type="ECO:0000259" key="7">
    <source>
        <dbReference type="SMART" id="SM00155"/>
    </source>
</evidence>
<dbReference type="InterPro" id="IPR051406">
    <property type="entry name" value="PLD_domain"/>
</dbReference>
<keyword evidence="5" id="KW-0442">Lipid degradation</keyword>
<dbReference type="AlphaFoldDB" id="A0A519BL89"/>
<evidence type="ECO:0000313" key="8">
    <source>
        <dbReference type="EMBL" id="RZD18047.1"/>
    </source>
</evidence>
<organism evidence="8 9">
    <name type="scientific">Candidatus Acididesulfobacter diazotrophicus</name>
    <dbReference type="NCBI Taxonomy" id="2597226"/>
    <lineage>
        <taxon>Bacteria</taxon>
        <taxon>Deltaproteobacteria</taxon>
        <taxon>Candidatus Acidulodesulfobacterales</taxon>
        <taxon>Candidatus Acididesulfobacter</taxon>
    </lineage>
</organism>
<comment type="similarity">
    <text evidence="2">Belongs to the phospholipase D family.</text>
</comment>
<comment type="caution">
    <text evidence="8">The sequence shown here is derived from an EMBL/GenBank/DDBJ whole genome shotgun (WGS) entry which is preliminary data.</text>
</comment>
<feature type="domain" description="PLD phosphodiesterase" evidence="7">
    <location>
        <begin position="86"/>
        <end position="112"/>
    </location>
</feature>
<dbReference type="SMART" id="SM00155">
    <property type="entry name" value="PLDc"/>
    <property type="match status" value="2"/>
</dbReference>
<sequence>MLYIMPNAGVIPIVRFINNAKRDLDVNVYYLSDKPILNAVRYAIKRGVDVKIMIDGKPYRMSIRKEKREIKRTGAHFEIDKMFDRKYVFDHAKYMLDNHEALIGTANFDWSAFHKNREYEYTTYNKNIISSLKNIFNSDYSGVKFNGHINHNLVVSPGATQKILSMIDQPGSIDIETEELGYYRPILSALAKKGSAVKIIVPSSISNYDKKIIRFLEKYRVKIRLMPARTVYIHAKTIVGRQKAFIGSENFTYTSLNKNREVGIIIYNDQLINKLKNQFNNDWARCR</sequence>
<dbReference type="SUPFAM" id="SSF56024">
    <property type="entry name" value="Phospholipase D/nuclease"/>
    <property type="match status" value="2"/>
</dbReference>
<keyword evidence="6" id="KW-0443">Lipid metabolism</keyword>
<dbReference type="InterPro" id="IPR001736">
    <property type="entry name" value="PLipase_D/transphosphatidylase"/>
</dbReference>
<evidence type="ECO:0000256" key="2">
    <source>
        <dbReference type="ARBA" id="ARBA00008664"/>
    </source>
</evidence>
<name>A0A519BL89_9DELT</name>
<dbReference type="EC" id="3.1.4.4" evidence="3"/>